<dbReference type="EMBL" id="JAPWTK010000041">
    <property type="protein sequence ID" value="KAJ8954964.1"/>
    <property type="molecule type" value="Genomic_DNA"/>
</dbReference>
<dbReference type="Proteomes" id="UP001162162">
    <property type="component" value="Unassembled WGS sequence"/>
</dbReference>
<reference evidence="1" key="1">
    <citation type="journal article" date="2023" name="Insect Mol. Biol.">
        <title>Genome sequencing provides insights into the evolution of gene families encoding plant cell wall-degrading enzymes in longhorned beetles.</title>
        <authorList>
            <person name="Shin N.R."/>
            <person name="Okamura Y."/>
            <person name="Kirsch R."/>
            <person name="Pauchet Y."/>
        </authorList>
    </citation>
    <scope>NUCLEOTIDE SEQUENCE</scope>
    <source>
        <strain evidence="1">AMC_N1</strain>
    </source>
</reference>
<name>A0AAV8YVF9_9CUCU</name>
<organism evidence="1 2">
    <name type="scientific">Aromia moschata</name>
    <dbReference type="NCBI Taxonomy" id="1265417"/>
    <lineage>
        <taxon>Eukaryota</taxon>
        <taxon>Metazoa</taxon>
        <taxon>Ecdysozoa</taxon>
        <taxon>Arthropoda</taxon>
        <taxon>Hexapoda</taxon>
        <taxon>Insecta</taxon>
        <taxon>Pterygota</taxon>
        <taxon>Neoptera</taxon>
        <taxon>Endopterygota</taxon>
        <taxon>Coleoptera</taxon>
        <taxon>Polyphaga</taxon>
        <taxon>Cucujiformia</taxon>
        <taxon>Chrysomeloidea</taxon>
        <taxon>Cerambycidae</taxon>
        <taxon>Cerambycinae</taxon>
        <taxon>Callichromatini</taxon>
        <taxon>Aromia</taxon>
    </lineage>
</organism>
<keyword evidence="2" id="KW-1185">Reference proteome</keyword>
<proteinExistence type="predicted"/>
<gene>
    <name evidence="1" type="ORF">NQ318_000395</name>
</gene>
<dbReference type="AlphaFoldDB" id="A0AAV8YVF9"/>
<protein>
    <submittedName>
        <fullName evidence="1">Uncharacterized protein</fullName>
    </submittedName>
</protein>
<accession>A0AAV8YVF9</accession>
<comment type="caution">
    <text evidence="1">The sequence shown here is derived from an EMBL/GenBank/DDBJ whole genome shotgun (WGS) entry which is preliminary data.</text>
</comment>
<evidence type="ECO:0000313" key="1">
    <source>
        <dbReference type="EMBL" id="KAJ8954964.1"/>
    </source>
</evidence>
<evidence type="ECO:0000313" key="2">
    <source>
        <dbReference type="Proteomes" id="UP001162162"/>
    </source>
</evidence>
<sequence length="72" mass="8181">MLPLQTFLENSAPIEQVIAEHALQHFFLIQSNYKRWSPGHHKTKILSCIGFQAVISQILGVDSDGNEKDVYK</sequence>